<dbReference type="RefSeq" id="WP_238248887.1">
    <property type="nucleotide sequence ID" value="NZ_BPQX01000023.1"/>
</dbReference>
<sequence length="261" mass="27068">MIAAFFADDVSASQAALLASSALDRRAADDDAPPSLMAGSGRIVEALPNALDAARVHGRHLMVALPLAHLGDRSIRSRVDVAVVSFGPRPLAASAALRAVAADALPDLPPPWLLACCGSARPAGLRALPVTLEALRREKAARLLAGEPCVDLMSRSAGLAAALYLVAEDPHAPRLDPGRLNALFDEAGTAADLRLRMSLLELAADLDGDPSDAAGAPARRMSVPRPIARRKPRASSLRRLGTAKPHIAPRHTAGCACATLA</sequence>
<organism evidence="1 2">
    <name type="scientific">Methylobacterium persicinum</name>
    <dbReference type="NCBI Taxonomy" id="374426"/>
    <lineage>
        <taxon>Bacteria</taxon>
        <taxon>Pseudomonadati</taxon>
        <taxon>Pseudomonadota</taxon>
        <taxon>Alphaproteobacteria</taxon>
        <taxon>Hyphomicrobiales</taxon>
        <taxon>Methylobacteriaceae</taxon>
        <taxon>Methylobacterium</taxon>
    </lineage>
</organism>
<comment type="caution">
    <text evidence="1">The sequence shown here is derived from an EMBL/GenBank/DDBJ whole genome shotgun (WGS) entry which is preliminary data.</text>
</comment>
<evidence type="ECO:0000313" key="2">
    <source>
        <dbReference type="Proteomes" id="UP001236369"/>
    </source>
</evidence>
<gene>
    <name evidence="1" type="ORF">QO016_001335</name>
</gene>
<name>A0ABU0HIS5_9HYPH</name>
<reference evidence="1 2" key="1">
    <citation type="submission" date="2023-07" db="EMBL/GenBank/DDBJ databases">
        <title>Genomic Encyclopedia of Type Strains, Phase IV (KMG-IV): sequencing the most valuable type-strain genomes for metagenomic binning, comparative biology and taxonomic classification.</title>
        <authorList>
            <person name="Goeker M."/>
        </authorList>
    </citation>
    <scope>NUCLEOTIDE SEQUENCE [LARGE SCALE GENOMIC DNA]</scope>
    <source>
        <strain evidence="1 2">DSM 19562</strain>
    </source>
</reference>
<dbReference type="EMBL" id="JAUSVV010000002">
    <property type="protein sequence ID" value="MDQ0441852.1"/>
    <property type="molecule type" value="Genomic_DNA"/>
</dbReference>
<keyword evidence="2" id="KW-1185">Reference proteome</keyword>
<proteinExistence type="predicted"/>
<accession>A0ABU0HIS5</accession>
<evidence type="ECO:0000313" key="1">
    <source>
        <dbReference type="EMBL" id="MDQ0441852.1"/>
    </source>
</evidence>
<dbReference type="Proteomes" id="UP001236369">
    <property type="component" value="Unassembled WGS sequence"/>
</dbReference>
<protein>
    <submittedName>
        <fullName evidence="1">Uncharacterized protein</fullName>
    </submittedName>
</protein>